<protein>
    <recommendedName>
        <fullName evidence="6">type II site-specific deoxyribonuclease</fullName>
        <ecNumber evidence="6">3.1.21.4</ecNumber>
    </recommendedName>
</protein>
<evidence type="ECO:0000256" key="6">
    <source>
        <dbReference type="ARBA" id="ARBA00093790"/>
    </source>
</evidence>
<gene>
    <name evidence="7" type="ORF">S03H2_50373</name>
</gene>
<organism evidence="7">
    <name type="scientific">marine sediment metagenome</name>
    <dbReference type="NCBI Taxonomy" id="412755"/>
    <lineage>
        <taxon>unclassified sequences</taxon>
        <taxon>metagenomes</taxon>
        <taxon>ecological metagenomes</taxon>
    </lineage>
</organism>
<reference evidence="7" key="1">
    <citation type="journal article" date="2014" name="Front. Microbiol.">
        <title>High frequency of phylogenetically diverse reductive dehalogenase-homologous genes in deep subseafloor sedimentary metagenomes.</title>
        <authorList>
            <person name="Kawai M."/>
            <person name="Futagami T."/>
            <person name="Toyoda A."/>
            <person name="Takaki Y."/>
            <person name="Nishi S."/>
            <person name="Hori S."/>
            <person name="Arai W."/>
            <person name="Tsubouchi T."/>
            <person name="Morono Y."/>
            <person name="Uchiyama I."/>
            <person name="Ito T."/>
            <person name="Fujiyama A."/>
            <person name="Inagaki F."/>
            <person name="Takami H."/>
        </authorList>
    </citation>
    <scope>NUCLEOTIDE SEQUENCE</scope>
    <source>
        <strain evidence="7">Expedition CK06-06</strain>
    </source>
</reference>
<sequence>MNYEEFCEILNKHIFEGEKRDLLKKLADRPERFMGLFRPTKPGTKILQHLLQSHEIRFGDAMEELIDAVLRDLGYSILPKAIQNSDGERLSIDQYFTDDNIHYFIEQKVRDDHDSTKKRGQINNFEKKLEILHGIHGDQLVGIIYFIDPDLSKNKNFYLQELEKLGGFYGVELHLFYGKELFKYLESSTTWDEMMGWLTQWKNDLPDLPEI</sequence>
<evidence type="ECO:0000256" key="4">
    <source>
        <dbReference type="ARBA" id="ARBA00022801"/>
    </source>
</evidence>
<dbReference type="EMBL" id="BARU01031885">
    <property type="protein sequence ID" value="GAH64729.1"/>
    <property type="molecule type" value="Genomic_DNA"/>
</dbReference>
<proteinExistence type="predicted"/>
<evidence type="ECO:0000256" key="1">
    <source>
        <dbReference type="ARBA" id="ARBA00022722"/>
    </source>
</evidence>
<evidence type="ECO:0000256" key="3">
    <source>
        <dbReference type="ARBA" id="ARBA00022759"/>
    </source>
</evidence>
<comment type="caution">
    <text evidence="7">The sequence shown here is derived from an EMBL/GenBank/DDBJ whole genome shotgun (WGS) entry which is preliminary data.</text>
</comment>
<dbReference type="InterPro" id="IPR054784">
    <property type="entry name" value="HpyAIV-type_restriction_enz"/>
</dbReference>
<keyword evidence="1" id="KW-0540">Nuclease</keyword>
<keyword evidence="4" id="KW-0378">Hydrolase</keyword>
<dbReference type="Pfam" id="PF09520">
    <property type="entry name" value="RE_TdeIII"/>
    <property type="match status" value="2"/>
</dbReference>
<feature type="non-terminal residue" evidence="7">
    <location>
        <position position="211"/>
    </location>
</feature>
<name>X1IF44_9ZZZZ</name>
<evidence type="ECO:0000256" key="5">
    <source>
        <dbReference type="ARBA" id="ARBA00093760"/>
    </source>
</evidence>
<evidence type="ECO:0000313" key="7">
    <source>
        <dbReference type="EMBL" id="GAH64729.1"/>
    </source>
</evidence>
<dbReference type="NCBIfam" id="NF045832">
    <property type="entry name" value="restrict_HpyAIV"/>
    <property type="match status" value="1"/>
</dbReference>
<dbReference type="AlphaFoldDB" id="X1IF44"/>
<dbReference type="InterPro" id="IPR019045">
    <property type="entry name" value="Restrct_endonuc_II_HinfI"/>
</dbReference>
<evidence type="ECO:0000256" key="2">
    <source>
        <dbReference type="ARBA" id="ARBA00022747"/>
    </source>
</evidence>
<keyword evidence="2" id="KW-0680">Restriction system</keyword>
<dbReference type="EC" id="3.1.21.4" evidence="6"/>
<keyword evidence="3" id="KW-0255">Endonuclease</keyword>
<comment type="catalytic activity">
    <reaction evidence="5">
        <text>Endonucleolytic cleavage of DNA to give specific double-stranded fragments with terminal 5'-phosphates.</text>
        <dbReference type="EC" id="3.1.21.4"/>
    </reaction>
</comment>
<accession>X1IF44</accession>